<keyword evidence="2" id="KW-1185">Reference proteome</keyword>
<gene>
    <name evidence="1" type="ORF">DIT68_00235</name>
</gene>
<reference evidence="1 2" key="1">
    <citation type="submission" date="2018-05" db="EMBL/GenBank/DDBJ databases">
        <title>Brumimicrobium oceani sp. nov., isolated from coastal sediment.</title>
        <authorList>
            <person name="Kou Y."/>
        </authorList>
    </citation>
    <scope>NUCLEOTIDE SEQUENCE [LARGE SCALE GENOMIC DNA]</scope>
    <source>
        <strain evidence="1 2">C305</strain>
    </source>
</reference>
<accession>A0A2U2XG62</accession>
<dbReference type="Proteomes" id="UP000245370">
    <property type="component" value="Unassembled WGS sequence"/>
</dbReference>
<dbReference type="SUPFAM" id="SSF48371">
    <property type="entry name" value="ARM repeat"/>
    <property type="match status" value="1"/>
</dbReference>
<evidence type="ECO:0000313" key="2">
    <source>
        <dbReference type="Proteomes" id="UP000245370"/>
    </source>
</evidence>
<dbReference type="RefSeq" id="WP_109357812.1">
    <property type="nucleotide sequence ID" value="NZ_QFRJ01000001.1"/>
</dbReference>
<protein>
    <submittedName>
        <fullName evidence="1">Uncharacterized protein</fullName>
    </submittedName>
</protein>
<dbReference type="InterPro" id="IPR016024">
    <property type="entry name" value="ARM-type_fold"/>
</dbReference>
<sequence>MQTVLTPLESILIKSYKAEMLSNMEANPADFMELVELSVTDKQPYSWRATWLLWSCMEKNDARVQAHVSTMIKQLNSFKDGQQRNLINILLKMEIPEEYEGLLFDSCVDIWLDINKQSSVRFKAFEVIFQMAKKYPELNNEIESLTDKRFVEPLSAGIRKSLTKMLQTFGDASH</sequence>
<name>A0A2U2XG62_9FLAO</name>
<dbReference type="OrthoDB" id="1433976at2"/>
<proteinExistence type="predicted"/>
<comment type="caution">
    <text evidence="1">The sequence shown here is derived from an EMBL/GenBank/DDBJ whole genome shotgun (WGS) entry which is preliminary data.</text>
</comment>
<dbReference type="AlphaFoldDB" id="A0A2U2XG62"/>
<reference evidence="1 2" key="2">
    <citation type="submission" date="2018-05" db="EMBL/GenBank/DDBJ databases">
        <authorList>
            <person name="Lanie J.A."/>
            <person name="Ng W.-L."/>
            <person name="Kazmierczak K.M."/>
            <person name="Andrzejewski T.M."/>
            <person name="Davidsen T.M."/>
            <person name="Wayne K.J."/>
            <person name="Tettelin H."/>
            <person name="Glass J.I."/>
            <person name="Rusch D."/>
            <person name="Podicherti R."/>
            <person name="Tsui H.-C.T."/>
            <person name="Winkler M.E."/>
        </authorList>
    </citation>
    <scope>NUCLEOTIDE SEQUENCE [LARGE SCALE GENOMIC DNA]</scope>
    <source>
        <strain evidence="1 2">C305</strain>
    </source>
</reference>
<evidence type="ECO:0000313" key="1">
    <source>
        <dbReference type="EMBL" id="PWH86730.1"/>
    </source>
</evidence>
<dbReference type="EMBL" id="QFRJ01000001">
    <property type="protein sequence ID" value="PWH86730.1"/>
    <property type="molecule type" value="Genomic_DNA"/>
</dbReference>
<organism evidence="1 2">
    <name type="scientific">Brumimicrobium oceani</name>
    <dbReference type="NCBI Taxonomy" id="2100725"/>
    <lineage>
        <taxon>Bacteria</taxon>
        <taxon>Pseudomonadati</taxon>
        <taxon>Bacteroidota</taxon>
        <taxon>Flavobacteriia</taxon>
        <taxon>Flavobacteriales</taxon>
        <taxon>Crocinitomicaceae</taxon>
        <taxon>Brumimicrobium</taxon>
    </lineage>
</organism>